<dbReference type="RefSeq" id="WP_268617706.1">
    <property type="nucleotide sequence ID" value="NZ_JAMDMX010000107.1"/>
</dbReference>
<dbReference type="SUPFAM" id="SSF46785">
    <property type="entry name" value="Winged helix' DNA-binding domain"/>
    <property type="match status" value="1"/>
</dbReference>
<sequence length="305" mass="34315">MEFIQLHYFQTVARLEHMTKASEELQIAQPSLSKTIARLENDLGVHLFDRKGRQIRLNPFGKAFLARVERAFMELNEGKRELNDLAGLHEGTVTLAVTIPRILPELLGAFLTQFPHVRLRQLIESTSSMRRLLENGEIDLCISSIPIEGSNIEWKPLMTEEIFLLAPPEHRLADRDAISLSEVKDEPFISMNEGYGFRNLTDAFCREAGFTPNIAFEGDEPNIIGSLVRKGLGVAFVPALSLPDATVPSPVRLRITSPACHRTIGMAWSKSRYLSQAAGRFQQFIVDYFAKLNCITESIHPEEVV</sequence>
<keyword evidence="2" id="KW-0805">Transcription regulation</keyword>
<evidence type="ECO:0000313" key="7">
    <source>
        <dbReference type="Proteomes" id="UP001527099"/>
    </source>
</evidence>
<feature type="domain" description="HTH lysR-type" evidence="5">
    <location>
        <begin position="1"/>
        <end position="58"/>
    </location>
</feature>
<dbReference type="InterPro" id="IPR036388">
    <property type="entry name" value="WH-like_DNA-bd_sf"/>
</dbReference>
<evidence type="ECO:0000259" key="5">
    <source>
        <dbReference type="PROSITE" id="PS50931"/>
    </source>
</evidence>
<dbReference type="PANTHER" id="PTHR30419">
    <property type="entry name" value="HTH-TYPE TRANSCRIPTIONAL REGULATOR YBHD"/>
    <property type="match status" value="1"/>
</dbReference>
<dbReference type="Gene3D" id="3.40.190.290">
    <property type="match status" value="1"/>
</dbReference>
<dbReference type="PRINTS" id="PR00039">
    <property type="entry name" value="HTHLYSR"/>
</dbReference>
<evidence type="ECO:0000313" key="6">
    <source>
        <dbReference type="EMBL" id="MCY9696678.1"/>
    </source>
</evidence>
<dbReference type="Pfam" id="PF03466">
    <property type="entry name" value="LysR_substrate"/>
    <property type="match status" value="1"/>
</dbReference>
<comment type="similarity">
    <text evidence="1">Belongs to the LysR transcriptional regulatory family.</text>
</comment>
<evidence type="ECO:0000256" key="1">
    <source>
        <dbReference type="ARBA" id="ARBA00009437"/>
    </source>
</evidence>
<evidence type="ECO:0000256" key="4">
    <source>
        <dbReference type="ARBA" id="ARBA00023163"/>
    </source>
</evidence>
<protein>
    <submittedName>
        <fullName evidence="6">LysR family transcriptional regulator</fullName>
    </submittedName>
</protein>
<comment type="caution">
    <text evidence="6">The sequence shown here is derived from an EMBL/GenBank/DDBJ whole genome shotgun (WGS) entry which is preliminary data.</text>
</comment>
<evidence type="ECO:0000256" key="2">
    <source>
        <dbReference type="ARBA" id="ARBA00023015"/>
    </source>
</evidence>
<dbReference type="PANTHER" id="PTHR30419:SF28">
    <property type="entry name" value="HTH-TYPE TRANSCRIPTIONAL REGULATOR BSDA"/>
    <property type="match status" value="1"/>
</dbReference>
<accession>A0ABT4GKW8</accession>
<keyword evidence="4" id="KW-0804">Transcription</keyword>
<dbReference type="SUPFAM" id="SSF53850">
    <property type="entry name" value="Periplasmic binding protein-like II"/>
    <property type="match status" value="1"/>
</dbReference>
<dbReference type="EMBL" id="JAMDMX010000107">
    <property type="protein sequence ID" value="MCY9696678.1"/>
    <property type="molecule type" value="Genomic_DNA"/>
</dbReference>
<dbReference type="Pfam" id="PF00126">
    <property type="entry name" value="HTH_1"/>
    <property type="match status" value="1"/>
</dbReference>
<keyword evidence="3" id="KW-0238">DNA-binding</keyword>
<name>A0ABT4GKW8_9BACL</name>
<dbReference type="InterPro" id="IPR000847">
    <property type="entry name" value="LysR_HTH_N"/>
</dbReference>
<proteinExistence type="inferred from homology"/>
<dbReference type="InterPro" id="IPR005119">
    <property type="entry name" value="LysR_subst-bd"/>
</dbReference>
<dbReference type="InterPro" id="IPR036390">
    <property type="entry name" value="WH_DNA-bd_sf"/>
</dbReference>
<dbReference type="PROSITE" id="PS50931">
    <property type="entry name" value="HTH_LYSR"/>
    <property type="match status" value="1"/>
</dbReference>
<dbReference type="Proteomes" id="UP001527099">
    <property type="component" value="Unassembled WGS sequence"/>
</dbReference>
<dbReference type="InterPro" id="IPR050950">
    <property type="entry name" value="HTH-type_LysR_regulators"/>
</dbReference>
<keyword evidence="7" id="KW-1185">Reference proteome</keyword>
<organism evidence="6 7">
    <name type="scientific">Paenibacillus alginolyticus</name>
    <dbReference type="NCBI Taxonomy" id="59839"/>
    <lineage>
        <taxon>Bacteria</taxon>
        <taxon>Bacillati</taxon>
        <taxon>Bacillota</taxon>
        <taxon>Bacilli</taxon>
        <taxon>Bacillales</taxon>
        <taxon>Paenibacillaceae</taxon>
        <taxon>Paenibacillus</taxon>
    </lineage>
</organism>
<reference evidence="6 7" key="1">
    <citation type="submission" date="2022-05" db="EMBL/GenBank/DDBJ databases">
        <title>Genome Sequencing of Bee-Associated Microbes.</title>
        <authorList>
            <person name="Dunlap C."/>
        </authorList>
    </citation>
    <scope>NUCLEOTIDE SEQUENCE [LARGE SCALE GENOMIC DNA]</scope>
    <source>
        <strain evidence="6 7">NRRL B-14421</strain>
    </source>
</reference>
<gene>
    <name evidence="6" type="ORF">M5X19_27790</name>
</gene>
<evidence type="ECO:0000256" key="3">
    <source>
        <dbReference type="ARBA" id="ARBA00023125"/>
    </source>
</evidence>
<dbReference type="Gene3D" id="1.10.10.10">
    <property type="entry name" value="Winged helix-like DNA-binding domain superfamily/Winged helix DNA-binding domain"/>
    <property type="match status" value="1"/>
</dbReference>